<proteinExistence type="predicted"/>
<gene>
    <name evidence="1" type="ORF">NDU88_003669</name>
</gene>
<dbReference type="EMBL" id="JANPWB010000002">
    <property type="protein sequence ID" value="KAJ1208283.1"/>
    <property type="molecule type" value="Genomic_DNA"/>
</dbReference>
<sequence length="139" mass="14885">MATADQRLGRPAGLRVPVGVRAPPVHRVEERAQSGAVRLTTREASVREGGSLDPNLSVIWTIPASQSARSGLVIEEEELDYDEEVPVSGVQSVAVQKATTSGWAVQGDCLCCCQDFLAIYLEVRSQGRQVLGGQVVVIK</sequence>
<comment type="caution">
    <text evidence="1">The sequence shown here is derived from an EMBL/GenBank/DDBJ whole genome shotgun (WGS) entry which is preliminary data.</text>
</comment>
<evidence type="ECO:0000313" key="2">
    <source>
        <dbReference type="Proteomes" id="UP001066276"/>
    </source>
</evidence>
<reference evidence="1" key="1">
    <citation type="journal article" date="2022" name="bioRxiv">
        <title>Sequencing and chromosome-scale assembly of the giantPleurodeles waltlgenome.</title>
        <authorList>
            <person name="Brown T."/>
            <person name="Elewa A."/>
            <person name="Iarovenko S."/>
            <person name="Subramanian E."/>
            <person name="Araus A.J."/>
            <person name="Petzold A."/>
            <person name="Susuki M."/>
            <person name="Suzuki K.-i.T."/>
            <person name="Hayashi T."/>
            <person name="Toyoda A."/>
            <person name="Oliveira C."/>
            <person name="Osipova E."/>
            <person name="Leigh N.D."/>
            <person name="Simon A."/>
            <person name="Yun M.H."/>
        </authorList>
    </citation>
    <scope>NUCLEOTIDE SEQUENCE</scope>
    <source>
        <strain evidence="1">20211129_DDA</strain>
        <tissue evidence="1">Liver</tissue>
    </source>
</reference>
<keyword evidence="2" id="KW-1185">Reference proteome</keyword>
<protein>
    <submittedName>
        <fullName evidence="1">Uncharacterized protein</fullName>
    </submittedName>
</protein>
<dbReference type="AlphaFoldDB" id="A0AAV7W6R5"/>
<organism evidence="1 2">
    <name type="scientific">Pleurodeles waltl</name>
    <name type="common">Iberian ribbed newt</name>
    <dbReference type="NCBI Taxonomy" id="8319"/>
    <lineage>
        <taxon>Eukaryota</taxon>
        <taxon>Metazoa</taxon>
        <taxon>Chordata</taxon>
        <taxon>Craniata</taxon>
        <taxon>Vertebrata</taxon>
        <taxon>Euteleostomi</taxon>
        <taxon>Amphibia</taxon>
        <taxon>Batrachia</taxon>
        <taxon>Caudata</taxon>
        <taxon>Salamandroidea</taxon>
        <taxon>Salamandridae</taxon>
        <taxon>Pleurodelinae</taxon>
        <taxon>Pleurodeles</taxon>
    </lineage>
</organism>
<evidence type="ECO:0000313" key="1">
    <source>
        <dbReference type="EMBL" id="KAJ1208283.1"/>
    </source>
</evidence>
<accession>A0AAV7W6R5</accession>
<dbReference type="Proteomes" id="UP001066276">
    <property type="component" value="Chromosome 1_2"/>
</dbReference>
<name>A0AAV7W6R5_PLEWA</name>